<gene>
    <name evidence="2" type="primary">LOC113468803</name>
</gene>
<dbReference type="AlphaFoldDB" id="A0A3Q0J535"/>
<evidence type="ECO:0000313" key="1">
    <source>
        <dbReference type="Proteomes" id="UP000079169"/>
    </source>
</evidence>
<dbReference type="Proteomes" id="UP000079169">
    <property type="component" value="Unplaced"/>
</dbReference>
<keyword evidence="1" id="KW-1185">Reference proteome</keyword>
<protein>
    <submittedName>
        <fullName evidence="2">Uncharacterized protein LOC113468803</fullName>
    </submittedName>
</protein>
<dbReference type="RefSeq" id="XP_026681815.1">
    <property type="nucleotide sequence ID" value="XM_026826014.1"/>
</dbReference>
<sequence>MLRQCRAHRTSPTAALQVISGTLPVEYMAEERERTYRYKRDGGNLEEFRQDLKNELQNKWQTKWNQENVKGQWTKTLIRNIEPWVNRTFGEVTFELAQFLTGHGSFAAYLKRFRIQEDDKCIYCQQIDTSKHSIFSLVCSQFSA</sequence>
<organism evidence="1 2">
    <name type="scientific">Diaphorina citri</name>
    <name type="common">Asian citrus psyllid</name>
    <dbReference type="NCBI Taxonomy" id="121845"/>
    <lineage>
        <taxon>Eukaryota</taxon>
        <taxon>Metazoa</taxon>
        <taxon>Ecdysozoa</taxon>
        <taxon>Arthropoda</taxon>
        <taxon>Hexapoda</taxon>
        <taxon>Insecta</taxon>
        <taxon>Pterygota</taxon>
        <taxon>Neoptera</taxon>
        <taxon>Paraneoptera</taxon>
        <taxon>Hemiptera</taxon>
        <taxon>Sternorrhyncha</taxon>
        <taxon>Psylloidea</taxon>
        <taxon>Psyllidae</taxon>
        <taxon>Diaphorininae</taxon>
        <taxon>Diaphorina</taxon>
    </lineage>
</organism>
<evidence type="ECO:0000313" key="2">
    <source>
        <dbReference type="RefSeq" id="XP_026681815.1"/>
    </source>
</evidence>
<name>A0A3Q0J535_DIACI</name>
<accession>A0A3Q0J535</accession>
<dbReference type="PaxDb" id="121845-A0A3Q0J535"/>
<dbReference type="KEGG" id="dci:113468803"/>
<reference evidence="2" key="1">
    <citation type="submission" date="2025-08" db="UniProtKB">
        <authorList>
            <consortium name="RefSeq"/>
        </authorList>
    </citation>
    <scope>IDENTIFICATION</scope>
</reference>
<proteinExistence type="predicted"/>
<dbReference type="GeneID" id="113468803"/>